<keyword evidence="2" id="KW-1133">Transmembrane helix</keyword>
<accession>A0A2N8ZA77</accession>
<feature type="coiled-coil region" evidence="1">
    <location>
        <begin position="51"/>
        <end position="78"/>
    </location>
</feature>
<keyword evidence="2" id="KW-0812">Transmembrane</keyword>
<evidence type="ECO:0000313" key="4">
    <source>
        <dbReference type="Proteomes" id="UP000235828"/>
    </source>
</evidence>
<evidence type="ECO:0000256" key="2">
    <source>
        <dbReference type="SAM" id="Phobius"/>
    </source>
</evidence>
<keyword evidence="4" id="KW-1185">Reference proteome</keyword>
<dbReference type="EMBL" id="LT960611">
    <property type="protein sequence ID" value="SON48773.1"/>
    <property type="molecule type" value="Genomic_DNA"/>
</dbReference>
<feature type="coiled-coil region" evidence="1">
    <location>
        <begin position="102"/>
        <end position="150"/>
    </location>
</feature>
<evidence type="ECO:0000256" key="1">
    <source>
        <dbReference type="SAM" id="Coils"/>
    </source>
</evidence>
<protein>
    <submittedName>
        <fullName evidence="3">Putative ATPase involved in DNA repair</fullName>
    </submittedName>
</protein>
<evidence type="ECO:0000313" key="3">
    <source>
        <dbReference type="EMBL" id="SON48773.1"/>
    </source>
</evidence>
<sequence>MSKENEAIERDDLDDEVVIVEERNKTSYLYIAIAASLGLAIGGLAGSVLTQNSWQQAYSSVENRVQKLEGEKVLMEQTLLSHQKDFDSKVEVQLTTQSDQLTTEYEKTISELEKSVTELEKVNLDQENLIAKQKKSLEAAADDNQKLNRQADLQATVFERSREVFQRELTIKQEMKDLVKERDELLPQKERMKKECDVFLEGTSWDSKSDACDKSDELSSRLSQIDQMLEVHRLDLQQIQQLSEDIGL</sequence>
<reference evidence="3 4" key="1">
    <citation type="submission" date="2017-10" db="EMBL/GenBank/DDBJ databases">
        <authorList>
            <person name="Banno H."/>
            <person name="Chua N.-H."/>
        </authorList>
    </citation>
    <scope>NUCLEOTIDE SEQUENCE [LARGE SCALE GENOMIC DNA]</scope>
    <source>
        <strain evidence="3">Vibrio tapetis CECT4600</strain>
    </source>
</reference>
<gene>
    <name evidence="3" type="ORF">VTAP4600_A0794</name>
</gene>
<keyword evidence="2" id="KW-0472">Membrane</keyword>
<dbReference type="Proteomes" id="UP000235828">
    <property type="component" value="Chromosome A"/>
</dbReference>
<dbReference type="KEGG" id="vta:A0794"/>
<feature type="transmembrane region" description="Helical" evidence="2">
    <location>
        <begin position="28"/>
        <end position="49"/>
    </location>
</feature>
<proteinExistence type="predicted"/>
<keyword evidence="1" id="KW-0175">Coiled coil</keyword>
<dbReference type="RefSeq" id="WP_231897860.1">
    <property type="nucleotide sequence ID" value="NZ_LT960611.1"/>
</dbReference>
<name>A0A2N8ZA77_9VIBR</name>
<organism evidence="3 4">
    <name type="scientific">Vibrio tapetis subsp. tapetis</name>
    <dbReference type="NCBI Taxonomy" id="1671868"/>
    <lineage>
        <taxon>Bacteria</taxon>
        <taxon>Pseudomonadati</taxon>
        <taxon>Pseudomonadota</taxon>
        <taxon>Gammaproteobacteria</taxon>
        <taxon>Vibrionales</taxon>
        <taxon>Vibrionaceae</taxon>
        <taxon>Vibrio</taxon>
    </lineage>
</organism>
<dbReference type="AlphaFoldDB" id="A0A2N8ZA77"/>